<organism evidence="8 9">
    <name type="scientific">Fistulifera solaris</name>
    <name type="common">Oleaginous diatom</name>
    <dbReference type="NCBI Taxonomy" id="1519565"/>
    <lineage>
        <taxon>Eukaryota</taxon>
        <taxon>Sar</taxon>
        <taxon>Stramenopiles</taxon>
        <taxon>Ochrophyta</taxon>
        <taxon>Bacillariophyta</taxon>
        <taxon>Bacillariophyceae</taxon>
        <taxon>Bacillariophycidae</taxon>
        <taxon>Naviculales</taxon>
        <taxon>Naviculaceae</taxon>
        <taxon>Fistulifera</taxon>
    </lineage>
</organism>
<evidence type="ECO:0000256" key="1">
    <source>
        <dbReference type="ARBA" id="ARBA00004141"/>
    </source>
</evidence>
<evidence type="ECO:0000313" key="8">
    <source>
        <dbReference type="EMBL" id="GAX25364.1"/>
    </source>
</evidence>
<keyword evidence="5 6" id="KW-0472">Membrane</keyword>
<keyword evidence="9" id="KW-1185">Reference proteome</keyword>
<evidence type="ECO:0000256" key="6">
    <source>
        <dbReference type="SAM" id="Phobius"/>
    </source>
</evidence>
<name>A0A1Z5KGD2_FISSO</name>
<dbReference type="AlphaFoldDB" id="A0A1Z5KGD2"/>
<dbReference type="InterPro" id="IPR002528">
    <property type="entry name" value="MATE_fam"/>
</dbReference>
<feature type="transmembrane region" description="Helical" evidence="6">
    <location>
        <begin position="401"/>
        <end position="425"/>
    </location>
</feature>
<comment type="similarity">
    <text evidence="2">Belongs to the multi antimicrobial extrusion (MATE) (TC 2.A.66.1) family.</text>
</comment>
<comment type="caution">
    <text evidence="8">The sequence shown here is derived from an EMBL/GenBank/DDBJ whole genome shotgun (WGS) entry which is preliminary data.</text>
</comment>
<evidence type="ECO:0000256" key="5">
    <source>
        <dbReference type="ARBA" id="ARBA00023136"/>
    </source>
</evidence>
<feature type="transmembrane region" description="Helical" evidence="6">
    <location>
        <begin position="367"/>
        <end position="389"/>
    </location>
</feature>
<dbReference type="GO" id="GO:0016020">
    <property type="term" value="C:membrane"/>
    <property type="evidence" value="ECO:0007669"/>
    <property type="project" value="UniProtKB-SubCell"/>
</dbReference>
<evidence type="ECO:0000256" key="4">
    <source>
        <dbReference type="ARBA" id="ARBA00022989"/>
    </source>
</evidence>
<evidence type="ECO:0000256" key="2">
    <source>
        <dbReference type="ARBA" id="ARBA00010199"/>
    </source>
</evidence>
<evidence type="ECO:0000256" key="3">
    <source>
        <dbReference type="ARBA" id="ARBA00022692"/>
    </source>
</evidence>
<protein>
    <recommendedName>
        <fullName evidence="10">Multidrug resistance protein, MATE family</fullName>
    </recommendedName>
</protein>
<keyword evidence="7" id="KW-0732">Signal</keyword>
<feature type="transmembrane region" description="Helical" evidence="6">
    <location>
        <begin position="220"/>
        <end position="243"/>
    </location>
</feature>
<evidence type="ECO:0000313" key="9">
    <source>
        <dbReference type="Proteomes" id="UP000198406"/>
    </source>
</evidence>
<proteinExistence type="inferred from homology"/>
<dbReference type="InParanoid" id="A0A1Z5KGD2"/>
<dbReference type="GO" id="GO:0015297">
    <property type="term" value="F:antiporter activity"/>
    <property type="evidence" value="ECO:0007669"/>
    <property type="project" value="InterPro"/>
</dbReference>
<reference evidence="8 9" key="1">
    <citation type="journal article" date="2015" name="Plant Cell">
        <title>Oil accumulation by the oleaginous diatom Fistulifera solaris as revealed by the genome and transcriptome.</title>
        <authorList>
            <person name="Tanaka T."/>
            <person name="Maeda Y."/>
            <person name="Veluchamy A."/>
            <person name="Tanaka M."/>
            <person name="Abida H."/>
            <person name="Marechal E."/>
            <person name="Bowler C."/>
            <person name="Muto M."/>
            <person name="Sunaga Y."/>
            <person name="Tanaka M."/>
            <person name="Yoshino T."/>
            <person name="Taniguchi T."/>
            <person name="Fukuda Y."/>
            <person name="Nemoto M."/>
            <person name="Matsumoto M."/>
            <person name="Wong P.S."/>
            <person name="Aburatani S."/>
            <person name="Fujibuchi W."/>
        </authorList>
    </citation>
    <scope>NUCLEOTIDE SEQUENCE [LARGE SCALE GENOMIC DNA]</scope>
    <source>
        <strain evidence="8 9">JPCC DA0580</strain>
    </source>
</reference>
<comment type="subcellular location">
    <subcellularLocation>
        <location evidence="1">Membrane</location>
        <topology evidence="1">Multi-pass membrane protein</topology>
    </subcellularLocation>
</comment>
<dbReference type="Proteomes" id="UP000198406">
    <property type="component" value="Unassembled WGS sequence"/>
</dbReference>
<dbReference type="EMBL" id="BDSP01000223">
    <property type="protein sequence ID" value="GAX25364.1"/>
    <property type="molecule type" value="Genomic_DNA"/>
</dbReference>
<dbReference type="OrthoDB" id="2126698at2759"/>
<evidence type="ECO:0008006" key="10">
    <source>
        <dbReference type="Google" id="ProtNLM"/>
    </source>
</evidence>
<feature type="chain" id="PRO_5012148052" description="Multidrug resistance protein, MATE family" evidence="7">
    <location>
        <begin position="18"/>
        <end position="465"/>
    </location>
</feature>
<dbReference type="Pfam" id="PF01554">
    <property type="entry name" value="MatE"/>
    <property type="match status" value="2"/>
</dbReference>
<feature type="transmembrane region" description="Helical" evidence="6">
    <location>
        <begin position="143"/>
        <end position="166"/>
    </location>
</feature>
<keyword evidence="4 6" id="KW-1133">Transmembrane helix</keyword>
<feature type="transmembrane region" description="Helical" evidence="6">
    <location>
        <begin position="437"/>
        <end position="460"/>
    </location>
</feature>
<keyword evidence="3 6" id="KW-0812">Transmembrane</keyword>
<dbReference type="NCBIfam" id="TIGR00797">
    <property type="entry name" value="matE"/>
    <property type="match status" value="1"/>
</dbReference>
<sequence>MLFVSLIFLLLPSLQQSYVPSLRRTTLIRYKSLHQPLPSRSLLTTSIATAQDDSDHSALAQEKKELTKDFLKIGVPALLQLAAEPLAAIVDTAYLGRLSPAILGGAGVAVSAQYAVSKLYNDPLLRTSISLVAASSEDENQSLAVSSALLLAGSVGIIQMLVFFLFARAITQGMGVGPASPMWFSAVSYLQVRALGTPAATLWLVTNGIFRGLGDTRTPLIYSLLFTLLNVVFDPFFIFVAGWGAAGAAAGTALAQYIALVPLMLSLNRKVPINIVKQFAQLKTSLQQYLKAGGLVMFRTVAKVLAYSVCSRQAALLGTVPAAAYNLTFQLGFATTQICEAVAVAVQTLMARQISQKKPKRELVRHLINSSTIFGGVVATTLSLFTWFGRANVLKGLTTNIAVQQAALAVFPAVLLTQVLKGLAYPVNGILMGGLDWVFSMTAMWVANVVCVGMITLLAANGATA</sequence>
<dbReference type="InterPro" id="IPR044644">
    <property type="entry name" value="DinF-like"/>
</dbReference>
<dbReference type="PANTHER" id="PTHR42893">
    <property type="entry name" value="PROTEIN DETOXIFICATION 44, CHLOROPLASTIC-RELATED"/>
    <property type="match status" value="1"/>
</dbReference>
<evidence type="ECO:0000256" key="7">
    <source>
        <dbReference type="SAM" id="SignalP"/>
    </source>
</evidence>
<accession>A0A1Z5KGD2</accession>
<feature type="signal peptide" evidence="7">
    <location>
        <begin position="1"/>
        <end position="17"/>
    </location>
</feature>
<gene>
    <name evidence="8" type="ORF">FisN_5Lh461</name>
</gene>
<dbReference type="PANTHER" id="PTHR42893:SF46">
    <property type="entry name" value="PROTEIN DETOXIFICATION 44, CHLOROPLASTIC"/>
    <property type="match status" value="1"/>
</dbReference>
<dbReference type="GO" id="GO:0042910">
    <property type="term" value="F:xenobiotic transmembrane transporter activity"/>
    <property type="evidence" value="ECO:0007669"/>
    <property type="project" value="InterPro"/>
</dbReference>
<feature type="transmembrane region" description="Helical" evidence="6">
    <location>
        <begin position="249"/>
        <end position="268"/>
    </location>
</feature>